<keyword evidence="12 17" id="KW-0408">Iron</keyword>
<keyword evidence="9 17" id="KW-0479">Metal-binding</keyword>
<evidence type="ECO:0000256" key="6">
    <source>
        <dbReference type="ARBA" id="ARBA00012082"/>
    </source>
</evidence>
<evidence type="ECO:0000256" key="11">
    <source>
        <dbReference type="ARBA" id="ARBA00023002"/>
    </source>
</evidence>
<evidence type="ECO:0000256" key="7">
    <source>
        <dbReference type="ARBA" id="ARBA00022475"/>
    </source>
</evidence>
<dbReference type="InterPro" id="IPR001821">
    <property type="entry name" value="NiFe_hydrogenase_ssu"/>
</dbReference>
<protein>
    <recommendedName>
        <fullName evidence="6">hydrogenase (acceptor)</fullName>
        <ecNumber evidence="6">1.12.99.6</ecNumber>
    </recommendedName>
</protein>
<sequence>MAEKEFDTDGFDFSEVEKRLGVSRRTFLTFCMGVAGSLGLSTKSAFAMAKAIAEPKMRPPVIWLHGQECTGPTESLLRSEQPSLAHLILDMISLDYHQTLDAGAGHKVEEIKKKSMEANKGKYLLVVEGAIPVNDGGIYCKIAGETMLDLTREAAEHAAAIVAFGSCASWGGVQSASPNPTGAKGAQAVLPGKPVVNIPGCPPNPANFLGTVLYFVTFGKLPPLDAQNRPKWAYGRLIHENCYRRPHFDAGRFATEFGDEGHKLGHCLYKLGCKGPETYNNCPSLEFNNVGGGVWPIGVGHPCFGCSEEGIGFNKPMFALADVKTHTPPNNFPDIDDRQSSSGVSPGAAALGGAAVGAVVGATLVAAKKLSASDDSSNSDDQNS</sequence>
<accession>A0A1E5Q552</accession>
<dbReference type="PIRSF" id="PIRSF000310">
    <property type="entry name" value="NiFe_hyd_ssu"/>
    <property type="match status" value="1"/>
</dbReference>
<comment type="similarity">
    <text evidence="4">Belongs to the [NiFe]/[NiFeSe] hydrogenase small subunit family.</text>
</comment>
<dbReference type="RefSeq" id="WP_069958790.1">
    <property type="nucleotide sequence ID" value="NZ_MCGG01000052.1"/>
</dbReference>
<feature type="binding site" evidence="17">
    <location>
        <position position="273"/>
    </location>
    <ligand>
        <name>[4Fe-4S] cluster</name>
        <dbReference type="ChEBI" id="CHEBI:49883"/>
        <label>2</label>
    </ligand>
</feature>
<dbReference type="GO" id="GO:0044569">
    <property type="term" value="C:[Ni-Fe] hydrogenase complex"/>
    <property type="evidence" value="ECO:0007669"/>
    <property type="project" value="TreeGrafter"/>
</dbReference>
<evidence type="ECO:0000256" key="18">
    <source>
        <dbReference type="SAM" id="MobiDB-lite"/>
    </source>
</evidence>
<evidence type="ECO:0000256" key="16">
    <source>
        <dbReference type="ARBA" id="ARBA00048757"/>
    </source>
</evidence>
<dbReference type="EC" id="1.12.99.6" evidence="6"/>
<keyword evidence="10" id="KW-0732">Signal</keyword>
<feature type="domain" description="NADH:ubiquinone oxidoreductase-like 20kDa subunit" evidence="19">
    <location>
        <begin position="69"/>
        <end position="214"/>
    </location>
</feature>
<comment type="cofactor">
    <cofactor evidence="1">
        <name>[3Fe-4S] cluster</name>
        <dbReference type="ChEBI" id="CHEBI:21137"/>
    </cofactor>
</comment>
<evidence type="ECO:0000256" key="5">
    <source>
        <dbReference type="ARBA" id="ARBA00011771"/>
    </source>
</evidence>
<keyword evidence="22" id="KW-1185">Reference proteome</keyword>
<proteinExistence type="inferred from homology"/>
<feature type="binding site" evidence="17">
    <location>
        <position position="167"/>
    </location>
    <ligand>
        <name>[4Fe-4S] cluster</name>
        <dbReference type="ChEBI" id="CHEBI:49883"/>
        <label>1</label>
    </ligand>
</feature>
<dbReference type="GO" id="GO:0009061">
    <property type="term" value="P:anaerobic respiration"/>
    <property type="evidence" value="ECO:0007669"/>
    <property type="project" value="TreeGrafter"/>
</dbReference>
<feature type="binding site" evidence="17">
    <location>
        <position position="69"/>
    </location>
    <ligand>
        <name>[4Fe-4S] cluster</name>
        <dbReference type="ChEBI" id="CHEBI:49883"/>
        <label>1</label>
    </ligand>
</feature>
<feature type="binding site" evidence="17">
    <location>
        <position position="267"/>
    </location>
    <ligand>
        <name>[4Fe-4S] cluster</name>
        <dbReference type="ChEBI" id="CHEBI:49883"/>
        <label>2</label>
    </ligand>
</feature>
<evidence type="ECO:0000313" key="22">
    <source>
        <dbReference type="Proteomes" id="UP000095347"/>
    </source>
</evidence>
<evidence type="ECO:0000256" key="14">
    <source>
        <dbReference type="ARBA" id="ARBA00023136"/>
    </source>
</evidence>
<evidence type="ECO:0000259" key="19">
    <source>
        <dbReference type="Pfam" id="PF01058"/>
    </source>
</evidence>
<comment type="catalytic activity">
    <reaction evidence="16">
        <text>H2 + A = AH2</text>
        <dbReference type="Rhea" id="RHEA:12116"/>
        <dbReference type="ChEBI" id="CHEBI:13193"/>
        <dbReference type="ChEBI" id="CHEBI:17499"/>
        <dbReference type="ChEBI" id="CHEBI:18276"/>
        <dbReference type="EC" id="1.12.99.6"/>
    </reaction>
</comment>
<evidence type="ECO:0000256" key="10">
    <source>
        <dbReference type="ARBA" id="ARBA00022729"/>
    </source>
</evidence>
<evidence type="ECO:0000256" key="1">
    <source>
        <dbReference type="ARBA" id="ARBA00001927"/>
    </source>
</evidence>
<dbReference type="GO" id="GO:0009055">
    <property type="term" value="F:electron transfer activity"/>
    <property type="evidence" value="ECO:0007669"/>
    <property type="project" value="TreeGrafter"/>
</dbReference>
<name>A0A1E5Q552_9PROT</name>
<dbReference type="EMBL" id="MCGG01000052">
    <property type="protein sequence ID" value="OEJ65331.1"/>
    <property type="molecule type" value="Genomic_DNA"/>
</dbReference>
<organism evidence="21 22">
    <name type="scientific">Magnetovibrio blakemorei</name>
    <dbReference type="NCBI Taxonomy" id="28181"/>
    <lineage>
        <taxon>Bacteria</taxon>
        <taxon>Pseudomonadati</taxon>
        <taxon>Pseudomonadota</taxon>
        <taxon>Alphaproteobacteria</taxon>
        <taxon>Rhodospirillales</taxon>
        <taxon>Magnetovibrionaceae</taxon>
        <taxon>Magnetovibrio</taxon>
    </lineage>
</organism>
<dbReference type="GO" id="GO:0051538">
    <property type="term" value="F:3 iron, 4 sulfur cluster binding"/>
    <property type="evidence" value="ECO:0007669"/>
    <property type="project" value="UniProtKB-KW"/>
</dbReference>
<dbReference type="STRING" id="28181.BEN30_14530"/>
<evidence type="ECO:0000256" key="17">
    <source>
        <dbReference type="PIRSR" id="PIRSR000310-1"/>
    </source>
</evidence>
<dbReference type="OrthoDB" id="9766729at2"/>
<feature type="binding site" evidence="17">
    <location>
        <position position="242"/>
    </location>
    <ligand>
        <name>[4Fe-4S] cluster</name>
        <dbReference type="ChEBI" id="CHEBI:49883"/>
        <label>2</label>
    </ligand>
</feature>
<keyword evidence="8 17" id="KW-0004">4Fe-4S</keyword>
<evidence type="ECO:0000256" key="8">
    <source>
        <dbReference type="ARBA" id="ARBA00022485"/>
    </source>
</evidence>
<evidence type="ECO:0000313" key="21">
    <source>
        <dbReference type="EMBL" id="OEJ65331.1"/>
    </source>
</evidence>
<evidence type="ECO:0000256" key="12">
    <source>
        <dbReference type="ARBA" id="ARBA00023004"/>
    </source>
</evidence>
<feature type="binding site" evidence="17">
    <location>
        <position position="303"/>
    </location>
    <ligand>
        <name>[3Fe-4S] cluster</name>
        <dbReference type="ChEBI" id="CHEBI:21137"/>
    </ligand>
</feature>
<dbReference type="PANTHER" id="PTHR30013">
    <property type="entry name" value="NIFE / NIFESE HYDROGENASE SMALL SUBUNIT FAMILY MEMBER"/>
    <property type="match status" value="1"/>
</dbReference>
<feature type="binding site" evidence="17">
    <location>
        <position position="201"/>
    </location>
    <ligand>
        <name>[4Fe-4S] cluster</name>
        <dbReference type="ChEBI" id="CHEBI:49883"/>
        <label>1</label>
    </ligand>
</feature>
<feature type="binding site" evidence="17">
    <location>
        <position position="282"/>
    </location>
    <ligand>
        <name>[3Fe-4S] cluster</name>
        <dbReference type="ChEBI" id="CHEBI:21137"/>
    </ligand>
</feature>
<dbReference type="GO" id="GO:0009375">
    <property type="term" value="C:ferredoxin hydrogenase complex"/>
    <property type="evidence" value="ECO:0007669"/>
    <property type="project" value="InterPro"/>
</dbReference>
<dbReference type="GO" id="GO:0016020">
    <property type="term" value="C:membrane"/>
    <property type="evidence" value="ECO:0007669"/>
    <property type="project" value="TreeGrafter"/>
</dbReference>
<dbReference type="GO" id="GO:0030313">
    <property type="term" value="C:cell envelope"/>
    <property type="evidence" value="ECO:0007669"/>
    <property type="project" value="UniProtKB-SubCell"/>
</dbReference>
<dbReference type="PANTHER" id="PTHR30013:SF7">
    <property type="entry name" value="HYDROGENASE-2 SMALL CHAIN"/>
    <property type="match status" value="1"/>
</dbReference>
<keyword evidence="14" id="KW-0472">Membrane</keyword>
<dbReference type="AlphaFoldDB" id="A0A1E5Q552"/>
<keyword evidence="7" id="KW-1003">Cell membrane</keyword>
<dbReference type="Gene3D" id="3.40.50.700">
    <property type="entry name" value="NADH:ubiquinone oxidoreductase-like, 20kDa subunit"/>
    <property type="match status" value="1"/>
</dbReference>
<evidence type="ECO:0000256" key="13">
    <source>
        <dbReference type="ARBA" id="ARBA00023014"/>
    </source>
</evidence>
<evidence type="ECO:0000256" key="9">
    <source>
        <dbReference type="ARBA" id="ARBA00022723"/>
    </source>
</evidence>
<comment type="caution">
    <text evidence="21">The sequence shown here is derived from an EMBL/GenBank/DDBJ whole genome shotgun (WGS) entry which is preliminary data.</text>
</comment>
<dbReference type="Gene3D" id="4.10.480.10">
    <property type="entry name" value="Cytochrome-c3 hydrogenase, C-terminal domain"/>
    <property type="match status" value="1"/>
</dbReference>
<dbReference type="SUPFAM" id="SSF56770">
    <property type="entry name" value="HydA/Nqo6-like"/>
    <property type="match status" value="1"/>
</dbReference>
<feature type="binding site" evidence="17">
    <location>
        <position position="239"/>
    </location>
    <ligand>
        <name>[4Fe-4S] cluster</name>
        <dbReference type="ChEBI" id="CHEBI:49883"/>
        <label>2</label>
    </ligand>
</feature>
<feature type="compositionally biased region" description="Low complexity" evidence="18">
    <location>
        <begin position="340"/>
        <end position="349"/>
    </location>
</feature>
<evidence type="ECO:0000256" key="15">
    <source>
        <dbReference type="ARBA" id="ARBA00023291"/>
    </source>
</evidence>
<feature type="region of interest" description="Disordered" evidence="18">
    <location>
        <begin position="329"/>
        <end position="349"/>
    </location>
</feature>
<reference evidence="22" key="1">
    <citation type="submission" date="2016-07" db="EMBL/GenBank/DDBJ databases">
        <authorList>
            <person name="Florea S."/>
            <person name="Webb J.S."/>
            <person name="Jaromczyk J."/>
            <person name="Schardl C.L."/>
        </authorList>
    </citation>
    <scope>NUCLEOTIDE SEQUENCE [LARGE SCALE GENOMIC DNA]</scope>
    <source>
        <strain evidence="22">MV-1</strain>
    </source>
</reference>
<dbReference type="PROSITE" id="PS51318">
    <property type="entry name" value="TAT"/>
    <property type="match status" value="1"/>
</dbReference>
<dbReference type="InterPro" id="IPR037024">
    <property type="entry name" value="NiFe_Hase_small_N_sf"/>
</dbReference>
<gene>
    <name evidence="21" type="ORF">BEN30_14530</name>
</gene>
<feature type="domain" description="Cytochrome-c3 hydrogenase C-terminal" evidence="20">
    <location>
        <begin position="234"/>
        <end position="317"/>
    </location>
</feature>
<dbReference type="GO" id="GO:0046872">
    <property type="term" value="F:metal ion binding"/>
    <property type="evidence" value="ECO:0007669"/>
    <property type="project" value="UniProtKB-KW"/>
</dbReference>
<dbReference type="Pfam" id="PF01058">
    <property type="entry name" value="Oxidored_q6"/>
    <property type="match status" value="1"/>
</dbReference>
<dbReference type="InterPro" id="IPR037148">
    <property type="entry name" value="NiFe-Hase_small_C_sf"/>
</dbReference>
<comment type="subunit">
    <text evidence="5">Heterodimer of a large and a small subunit.</text>
</comment>
<dbReference type="GO" id="GO:0033748">
    <property type="term" value="F:hydrogenase (acceptor) activity"/>
    <property type="evidence" value="ECO:0007669"/>
    <property type="project" value="UniProtKB-EC"/>
</dbReference>
<comment type="subcellular location">
    <subcellularLocation>
        <location evidence="3">Cell envelope</location>
    </subcellularLocation>
</comment>
<dbReference type="NCBIfam" id="TIGR00391">
    <property type="entry name" value="hydA"/>
    <property type="match status" value="1"/>
</dbReference>
<dbReference type="InterPro" id="IPR027394">
    <property type="entry name" value="Cytochrome-c3_hydrogenase_C"/>
</dbReference>
<dbReference type="Proteomes" id="UP000095347">
    <property type="component" value="Unassembled WGS sequence"/>
</dbReference>
<feature type="binding site" evidence="17">
    <location>
        <position position="306"/>
    </location>
    <ligand>
        <name>[3Fe-4S] cluster</name>
        <dbReference type="ChEBI" id="CHEBI:21137"/>
    </ligand>
</feature>
<dbReference type="PRINTS" id="PR00614">
    <property type="entry name" value="NIHGNASESMLL"/>
</dbReference>
<dbReference type="GO" id="GO:0008901">
    <property type="term" value="F:ferredoxin hydrogenase activity"/>
    <property type="evidence" value="ECO:0007669"/>
    <property type="project" value="InterPro"/>
</dbReference>
<keyword evidence="15 17" id="KW-0003">3Fe-4S</keyword>
<evidence type="ECO:0000259" key="20">
    <source>
        <dbReference type="Pfam" id="PF14720"/>
    </source>
</evidence>
<dbReference type="InterPro" id="IPR006311">
    <property type="entry name" value="TAT_signal"/>
</dbReference>
<evidence type="ECO:0000256" key="4">
    <source>
        <dbReference type="ARBA" id="ARBA00006605"/>
    </source>
</evidence>
<keyword evidence="13 17" id="KW-0411">Iron-sulfur</keyword>
<dbReference type="InterPro" id="IPR006137">
    <property type="entry name" value="NADH_UbQ_OxRdtase-like_20kDa"/>
</dbReference>
<evidence type="ECO:0000256" key="2">
    <source>
        <dbReference type="ARBA" id="ARBA00001966"/>
    </source>
</evidence>
<dbReference type="Pfam" id="PF14720">
    <property type="entry name" value="NiFe_hyd_SSU_C"/>
    <property type="match status" value="1"/>
</dbReference>
<evidence type="ECO:0000256" key="3">
    <source>
        <dbReference type="ARBA" id="ARBA00004196"/>
    </source>
</evidence>
<keyword evidence="11" id="KW-0560">Oxidoreductase</keyword>
<comment type="cofactor">
    <cofactor evidence="2">
        <name>[4Fe-4S] cluster</name>
        <dbReference type="ChEBI" id="CHEBI:49883"/>
    </cofactor>
</comment>
<dbReference type="GO" id="GO:0051539">
    <property type="term" value="F:4 iron, 4 sulfur cluster binding"/>
    <property type="evidence" value="ECO:0007669"/>
    <property type="project" value="UniProtKB-KW"/>
</dbReference>